<dbReference type="InterPro" id="IPR011701">
    <property type="entry name" value="MFS"/>
</dbReference>
<keyword evidence="2 6" id="KW-0812">Transmembrane</keyword>
<feature type="transmembrane region" description="Helical" evidence="6">
    <location>
        <begin position="367"/>
        <end position="386"/>
    </location>
</feature>
<sequence>MNKHSVRRAAVATFAVFAINGLVFASWAARIPAVTRVLDLTAGEMGLLLLTIAAGSVIALPLAGTVVARLGTASTVRVGGLTSSLGGLIVATALALGSVPLTAVGLFFFGVGIGLWDVSQNVEGADVERHLGRTIMPKFHAGFSGGAFVGALVGAGLSALNVSMSAHLFTIVALVVAAMITIPRHFLASPAGTAGTTAAASGSQHAPGSRVAPAAGGSTAGGSTGGVATRAKGRSAWTESRTLLVGLVVLGAALTEGAANDWIAKATVDGIGATESGGAIMFALFVASMTAFRFFGGRFIDAYGRVPVLYGSLGAALLGLVLFVVAPNIWLAALGAIFWGAGAALGFPMGMSAAADDPARAAARVSVVSTIGYVAFLAGPPLLGFLGDHITVRWALLAIGVAIIASILTAPAARPLPAEAHESYQGAGC</sequence>
<evidence type="ECO:0000256" key="4">
    <source>
        <dbReference type="ARBA" id="ARBA00023136"/>
    </source>
</evidence>
<reference evidence="8 9" key="1">
    <citation type="submission" date="2020-02" db="EMBL/GenBank/DDBJ databases">
        <title>Genome sequence of strain AETb3-4.</title>
        <authorList>
            <person name="Gao J."/>
            <person name="Zhang X."/>
        </authorList>
    </citation>
    <scope>NUCLEOTIDE SEQUENCE [LARGE SCALE GENOMIC DNA]</scope>
    <source>
        <strain evidence="8 9">AETb3-4</strain>
    </source>
</reference>
<dbReference type="CDD" id="cd17393">
    <property type="entry name" value="MFS_MosC_like"/>
    <property type="match status" value="1"/>
</dbReference>
<accession>A0A7Y7IIW6</accession>
<comment type="subcellular location">
    <subcellularLocation>
        <location evidence="1">Cell membrane</location>
        <topology evidence="1">Multi-pass membrane protein</topology>
    </subcellularLocation>
</comment>
<dbReference type="PANTHER" id="PTHR23514">
    <property type="entry name" value="BYPASS OF STOP CODON PROTEIN 6"/>
    <property type="match status" value="1"/>
</dbReference>
<feature type="transmembrane region" description="Helical" evidence="6">
    <location>
        <begin position="336"/>
        <end position="355"/>
    </location>
</feature>
<dbReference type="EMBL" id="JAAMFM010000022">
    <property type="protein sequence ID" value="NVM95955.1"/>
    <property type="molecule type" value="Genomic_DNA"/>
</dbReference>
<evidence type="ECO:0000256" key="5">
    <source>
        <dbReference type="SAM" id="MobiDB-lite"/>
    </source>
</evidence>
<evidence type="ECO:0000313" key="8">
    <source>
        <dbReference type="EMBL" id="NVM95955.1"/>
    </source>
</evidence>
<keyword evidence="9" id="KW-1185">Reference proteome</keyword>
<dbReference type="PROSITE" id="PS50850">
    <property type="entry name" value="MFS"/>
    <property type="match status" value="1"/>
</dbReference>
<dbReference type="Pfam" id="PF07690">
    <property type="entry name" value="MFS_1"/>
    <property type="match status" value="1"/>
</dbReference>
<dbReference type="Proteomes" id="UP000543556">
    <property type="component" value="Unassembled WGS sequence"/>
</dbReference>
<evidence type="ECO:0000256" key="3">
    <source>
        <dbReference type="ARBA" id="ARBA00022989"/>
    </source>
</evidence>
<organism evidence="8 9">
    <name type="scientific">Arthrobacter wenxiniae</name>
    <dbReference type="NCBI Taxonomy" id="2713570"/>
    <lineage>
        <taxon>Bacteria</taxon>
        <taxon>Bacillati</taxon>
        <taxon>Actinomycetota</taxon>
        <taxon>Actinomycetes</taxon>
        <taxon>Micrococcales</taxon>
        <taxon>Micrococcaceae</taxon>
        <taxon>Arthrobacter</taxon>
    </lineage>
</organism>
<dbReference type="GO" id="GO:0005886">
    <property type="term" value="C:plasma membrane"/>
    <property type="evidence" value="ECO:0007669"/>
    <property type="project" value="UniProtKB-SubCell"/>
</dbReference>
<evidence type="ECO:0000259" key="7">
    <source>
        <dbReference type="PROSITE" id="PS50850"/>
    </source>
</evidence>
<feature type="transmembrane region" description="Helical" evidence="6">
    <location>
        <begin position="392"/>
        <end position="413"/>
    </location>
</feature>
<name>A0A7Y7IIW6_9MICC</name>
<feature type="transmembrane region" description="Helical" evidence="6">
    <location>
        <begin position="139"/>
        <end position="160"/>
    </location>
</feature>
<dbReference type="AlphaFoldDB" id="A0A7Y7IIW6"/>
<dbReference type="GO" id="GO:0022857">
    <property type="term" value="F:transmembrane transporter activity"/>
    <property type="evidence" value="ECO:0007669"/>
    <property type="project" value="InterPro"/>
</dbReference>
<dbReference type="Gene3D" id="1.20.1250.20">
    <property type="entry name" value="MFS general substrate transporter like domains"/>
    <property type="match status" value="1"/>
</dbReference>
<keyword evidence="4 6" id="KW-0472">Membrane</keyword>
<dbReference type="InterPro" id="IPR020846">
    <property type="entry name" value="MFS_dom"/>
</dbReference>
<feature type="transmembrane region" description="Helical" evidence="6">
    <location>
        <begin position="47"/>
        <end position="68"/>
    </location>
</feature>
<feature type="transmembrane region" description="Helical" evidence="6">
    <location>
        <begin position="166"/>
        <end position="182"/>
    </location>
</feature>
<dbReference type="SUPFAM" id="SSF103473">
    <property type="entry name" value="MFS general substrate transporter"/>
    <property type="match status" value="1"/>
</dbReference>
<dbReference type="PANTHER" id="PTHR23514:SF13">
    <property type="entry name" value="INNER MEMBRANE PROTEIN YBJJ"/>
    <property type="match status" value="1"/>
</dbReference>
<dbReference type="InterPro" id="IPR036259">
    <property type="entry name" value="MFS_trans_sf"/>
</dbReference>
<protein>
    <submittedName>
        <fullName evidence="8">MFS transporter</fullName>
    </submittedName>
</protein>
<evidence type="ECO:0000256" key="1">
    <source>
        <dbReference type="ARBA" id="ARBA00004651"/>
    </source>
</evidence>
<dbReference type="Gene3D" id="1.20.1720.10">
    <property type="entry name" value="Multidrug resistance protein D"/>
    <property type="match status" value="1"/>
</dbReference>
<evidence type="ECO:0000256" key="2">
    <source>
        <dbReference type="ARBA" id="ARBA00022692"/>
    </source>
</evidence>
<dbReference type="RefSeq" id="WP_176635680.1">
    <property type="nucleotide sequence ID" value="NZ_JAAMFM010000022.1"/>
</dbReference>
<gene>
    <name evidence="8" type="ORF">G6034_13790</name>
</gene>
<feature type="region of interest" description="Disordered" evidence="5">
    <location>
        <begin position="198"/>
        <end position="233"/>
    </location>
</feature>
<feature type="transmembrane region" description="Helical" evidence="6">
    <location>
        <begin position="279"/>
        <end position="296"/>
    </location>
</feature>
<comment type="caution">
    <text evidence="8">The sequence shown here is derived from an EMBL/GenBank/DDBJ whole genome shotgun (WGS) entry which is preliminary data.</text>
</comment>
<feature type="transmembrane region" description="Helical" evidence="6">
    <location>
        <begin position="308"/>
        <end position="330"/>
    </location>
</feature>
<keyword evidence="3 6" id="KW-1133">Transmembrane helix</keyword>
<evidence type="ECO:0000313" key="9">
    <source>
        <dbReference type="Proteomes" id="UP000543556"/>
    </source>
</evidence>
<dbReference type="InterPro" id="IPR051788">
    <property type="entry name" value="MFS_Transporter"/>
</dbReference>
<feature type="transmembrane region" description="Helical" evidence="6">
    <location>
        <begin position="75"/>
        <end position="95"/>
    </location>
</feature>
<feature type="domain" description="Major facilitator superfamily (MFS) profile" evidence="7">
    <location>
        <begin position="241"/>
        <end position="429"/>
    </location>
</feature>
<proteinExistence type="predicted"/>
<evidence type="ECO:0000256" key="6">
    <source>
        <dbReference type="SAM" id="Phobius"/>
    </source>
</evidence>
<feature type="transmembrane region" description="Helical" evidence="6">
    <location>
        <begin position="101"/>
        <end position="118"/>
    </location>
</feature>
<feature type="transmembrane region" description="Helical" evidence="6">
    <location>
        <begin position="242"/>
        <end position="259"/>
    </location>
</feature>